<accession>A0A7C3YRR5</accession>
<evidence type="ECO:0000313" key="2">
    <source>
        <dbReference type="EMBL" id="HGE98494.1"/>
    </source>
</evidence>
<comment type="caution">
    <text evidence="2">The sequence shown here is derived from an EMBL/GenBank/DDBJ whole genome shotgun (WGS) entry which is preliminary data.</text>
</comment>
<protein>
    <recommendedName>
        <fullName evidence="3">DUF4321 domain-containing protein</fullName>
    </recommendedName>
</protein>
<organism evidence="2">
    <name type="scientific">candidate division WOR-3 bacterium</name>
    <dbReference type="NCBI Taxonomy" id="2052148"/>
    <lineage>
        <taxon>Bacteria</taxon>
        <taxon>Bacteria division WOR-3</taxon>
    </lineage>
</organism>
<feature type="transmembrane region" description="Helical" evidence="1">
    <location>
        <begin position="62"/>
        <end position="84"/>
    </location>
</feature>
<keyword evidence="1" id="KW-0812">Transmembrane</keyword>
<evidence type="ECO:0000256" key="1">
    <source>
        <dbReference type="SAM" id="Phobius"/>
    </source>
</evidence>
<keyword evidence="1" id="KW-1133">Transmembrane helix</keyword>
<evidence type="ECO:0008006" key="3">
    <source>
        <dbReference type="Google" id="ProtNLM"/>
    </source>
</evidence>
<dbReference type="AlphaFoldDB" id="A0A7C3YRR5"/>
<sequence length="86" mass="9672">MAKRGVGFIILFVIISGVLGAAISQYLSGIFPEGPVKRFFFQAIEIGLERLNLNLGFLRLDFGFTFNLTAFTALFTLFLLYLLLKF</sequence>
<gene>
    <name evidence="2" type="ORF">ENX07_00205</name>
</gene>
<keyword evidence="1" id="KW-0472">Membrane</keyword>
<proteinExistence type="predicted"/>
<name>A0A7C3YRR5_UNCW3</name>
<reference evidence="2" key="1">
    <citation type="journal article" date="2020" name="mSystems">
        <title>Genome- and Community-Level Interaction Insights into Carbon Utilization and Element Cycling Functions of Hydrothermarchaeota in Hydrothermal Sediment.</title>
        <authorList>
            <person name="Zhou Z."/>
            <person name="Liu Y."/>
            <person name="Xu W."/>
            <person name="Pan J."/>
            <person name="Luo Z.H."/>
            <person name="Li M."/>
        </authorList>
    </citation>
    <scope>NUCLEOTIDE SEQUENCE [LARGE SCALE GENOMIC DNA]</scope>
    <source>
        <strain evidence="2">SpSt-906</strain>
    </source>
</reference>
<dbReference type="EMBL" id="DTMQ01000002">
    <property type="protein sequence ID" value="HGE98494.1"/>
    <property type="molecule type" value="Genomic_DNA"/>
</dbReference>